<evidence type="ECO:0000256" key="1">
    <source>
        <dbReference type="SAM" id="MobiDB-lite"/>
    </source>
</evidence>
<dbReference type="Proteomes" id="UP001189429">
    <property type="component" value="Unassembled WGS sequence"/>
</dbReference>
<dbReference type="InterPro" id="IPR005069">
    <property type="entry name" value="Nucl-diP-sugar_transferase"/>
</dbReference>
<feature type="domain" description="Nucleotide-diphospho-sugar transferase" evidence="2">
    <location>
        <begin position="250"/>
        <end position="366"/>
    </location>
</feature>
<dbReference type="Pfam" id="PF03407">
    <property type="entry name" value="Nucleotid_trans"/>
    <property type="match status" value="1"/>
</dbReference>
<evidence type="ECO:0000259" key="2">
    <source>
        <dbReference type="Pfam" id="PF03407"/>
    </source>
</evidence>
<protein>
    <recommendedName>
        <fullName evidence="2">Nucleotide-diphospho-sugar transferase domain-containing protein</fullName>
    </recommendedName>
</protein>
<dbReference type="EMBL" id="CAUYUJ010020304">
    <property type="protein sequence ID" value="CAK0897261.1"/>
    <property type="molecule type" value="Genomic_DNA"/>
</dbReference>
<organism evidence="3 4">
    <name type="scientific">Prorocentrum cordatum</name>
    <dbReference type="NCBI Taxonomy" id="2364126"/>
    <lineage>
        <taxon>Eukaryota</taxon>
        <taxon>Sar</taxon>
        <taxon>Alveolata</taxon>
        <taxon>Dinophyceae</taxon>
        <taxon>Prorocentrales</taxon>
        <taxon>Prorocentraceae</taxon>
        <taxon>Prorocentrum</taxon>
    </lineage>
</organism>
<sequence>MSDPTPNLGLVRLRIAQDVEAALADEGIGVAARVGLHLDHLEPVSSALRTDPDRVVPRSRLICSSVSLTSFLALAKASEASAVRSRHSVSHTSALCSESATLSSARLALRSAPMSLWYLACRVSAGSLAGGKTTFLTVSRVHAQWATKTDNSPLTVAAMALDNTSMTDCEQAKAKYTKDLFHVVCTNVTGWLPKKFFSGPAEHQRRVDRGGRKSRDRDGQDKKPSADDAAPKSDKADAKADKADEADRAADKDGNVGCGSCVYNMFLWTKPTLLQAAASVLQEEQGVLMLDLDIVLYHNPLDHIRSVFPSRESSALLTARERTGKANTGAVYVTEKAGRILDRWAKHADWFLEADTGDQAALQDQLLQVDVRRRWERIPLDVLGQYGGKGKIGTHYNGYAGNKAAGMFKSGDWKPNEAAMYAAGDWVEDDSD</sequence>
<name>A0ABN9XH53_9DINO</name>
<feature type="region of interest" description="Disordered" evidence="1">
    <location>
        <begin position="202"/>
        <end position="252"/>
    </location>
</feature>
<comment type="caution">
    <text evidence="3">The sequence shown here is derived from an EMBL/GenBank/DDBJ whole genome shotgun (WGS) entry which is preliminary data.</text>
</comment>
<evidence type="ECO:0000313" key="3">
    <source>
        <dbReference type="EMBL" id="CAK0897261.1"/>
    </source>
</evidence>
<proteinExistence type="predicted"/>
<keyword evidence="4" id="KW-1185">Reference proteome</keyword>
<gene>
    <name evidence="3" type="ORF">PCOR1329_LOCUS75497</name>
</gene>
<evidence type="ECO:0000313" key="4">
    <source>
        <dbReference type="Proteomes" id="UP001189429"/>
    </source>
</evidence>
<reference evidence="3" key="1">
    <citation type="submission" date="2023-10" db="EMBL/GenBank/DDBJ databases">
        <authorList>
            <person name="Chen Y."/>
            <person name="Shah S."/>
            <person name="Dougan E. K."/>
            <person name="Thang M."/>
            <person name="Chan C."/>
        </authorList>
    </citation>
    <scope>NUCLEOTIDE SEQUENCE [LARGE SCALE GENOMIC DNA]</scope>
</reference>
<accession>A0ABN9XH53</accession>